<dbReference type="GO" id="GO:0006032">
    <property type="term" value="P:chitin catabolic process"/>
    <property type="evidence" value="ECO:0007669"/>
    <property type="project" value="InterPro"/>
</dbReference>
<evidence type="ECO:0000313" key="6">
    <source>
        <dbReference type="Proteomes" id="UP000279446"/>
    </source>
</evidence>
<sequence>MNMKTKMTNNRFILISAIALSVLLVFTYLGSYFLTDSVKMKPQVPLTTLSEVKTGGKSEMKSEDLDELIVGQSRVLTDSQVTSLWGTLDPQFSPDNAVAAVQNALPQEEYDQLFPYRIGTSEWHKFAADQPNYNAEQTDYYSYNNLIAAVKDVANIKYKVEYRQDDSNNSRVFRLDKGTKTETLIYQNANFKKVKSPILSKTVDFGSFIKEGSDLKRKHELAAFLANISHETGGGMPTSPSGPFAWGLYWNEEISYINITTVNYVEANDNFPPVAGKSYHGRGPIQLSWNYNYGLISGIIYGTKDKLLQQPEIIVNDGKLGFMTAILFWMTPQPPKPSAHDVMVGNWTPSESDFSKGLTQPGFGITIMIINGNLEGNLDETDRRIGRRVGFYREITTQMGISIEGEKVNTLGMSPF</sequence>
<dbReference type="AlphaFoldDB" id="A0A3S1DXQ1"/>
<evidence type="ECO:0000313" key="5">
    <source>
        <dbReference type="EMBL" id="RUT47550.1"/>
    </source>
</evidence>
<dbReference type="SUPFAM" id="SSF53955">
    <property type="entry name" value="Lysozyme-like"/>
    <property type="match status" value="1"/>
</dbReference>
<gene>
    <name evidence="5" type="ORF">EJP82_07575</name>
</gene>
<protein>
    <submittedName>
        <fullName evidence="5">Chitinase</fullName>
    </submittedName>
</protein>
<keyword evidence="3" id="KW-1133">Transmembrane helix</keyword>
<keyword evidence="6" id="KW-1185">Reference proteome</keyword>
<accession>A0A3S1DXQ1</accession>
<dbReference type="OrthoDB" id="6018988at2"/>
<keyword evidence="2" id="KW-1015">Disulfide bond</keyword>
<keyword evidence="3" id="KW-0812">Transmembrane</keyword>
<dbReference type="PANTHER" id="PTHR22595">
    <property type="entry name" value="CHITINASE-RELATED"/>
    <property type="match status" value="1"/>
</dbReference>
<dbReference type="Gene3D" id="3.30.20.10">
    <property type="entry name" value="Endochitinase, domain 2"/>
    <property type="match status" value="1"/>
</dbReference>
<dbReference type="GO" id="GO:0016998">
    <property type="term" value="P:cell wall macromolecule catabolic process"/>
    <property type="evidence" value="ECO:0007669"/>
    <property type="project" value="InterPro"/>
</dbReference>
<keyword evidence="3" id="KW-0472">Membrane</keyword>
<dbReference type="Proteomes" id="UP000279446">
    <property type="component" value="Unassembled WGS sequence"/>
</dbReference>
<dbReference type="CDD" id="cd00325">
    <property type="entry name" value="chitinase_GH19"/>
    <property type="match status" value="1"/>
</dbReference>
<keyword evidence="1" id="KW-0611">Plant defense</keyword>
<feature type="domain" description="Glycoside hydrolase family 19 catalytic" evidence="4">
    <location>
        <begin position="200"/>
        <end position="403"/>
    </location>
</feature>
<organism evidence="5 6">
    <name type="scientific">Paenibacillus anaericanus</name>
    <dbReference type="NCBI Taxonomy" id="170367"/>
    <lineage>
        <taxon>Bacteria</taxon>
        <taxon>Bacillati</taxon>
        <taxon>Bacillota</taxon>
        <taxon>Bacilli</taxon>
        <taxon>Bacillales</taxon>
        <taxon>Paenibacillaceae</taxon>
        <taxon>Paenibacillus</taxon>
    </lineage>
</organism>
<dbReference type="InterPro" id="IPR000726">
    <property type="entry name" value="Glyco_hydro_19_cat"/>
</dbReference>
<evidence type="ECO:0000256" key="1">
    <source>
        <dbReference type="ARBA" id="ARBA00022821"/>
    </source>
</evidence>
<dbReference type="InterPro" id="IPR023346">
    <property type="entry name" value="Lysozyme-like_dom_sf"/>
</dbReference>
<name>A0A3S1DXQ1_9BACL</name>
<dbReference type="Pfam" id="PF00182">
    <property type="entry name" value="Glyco_hydro_19"/>
    <property type="match status" value="1"/>
</dbReference>
<evidence type="ECO:0000256" key="2">
    <source>
        <dbReference type="ARBA" id="ARBA00023157"/>
    </source>
</evidence>
<evidence type="ECO:0000256" key="3">
    <source>
        <dbReference type="SAM" id="Phobius"/>
    </source>
</evidence>
<comment type="caution">
    <text evidence="5">The sequence shown here is derived from an EMBL/GenBank/DDBJ whole genome shotgun (WGS) entry which is preliminary data.</text>
</comment>
<dbReference type="Gene3D" id="1.10.530.10">
    <property type="match status" value="1"/>
</dbReference>
<dbReference type="EMBL" id="RZNY01000004">
    <property type="protein sequence ID" value="RUT47550.1"/>
    <property type="molecule type" value="Genomic_DNA"/>
</dbReference>
<reference evidence="5 6" key="1">
    <citation type="submission" date="2018-12" db="EMBL/GenBank/DDBJ databases">
        <authorList>
            <person name="Sun L."/>
            <person name="Chen Z."/>
        </authorList>
    </citation>
    <scope>NUCLEOTIDE SEQUENCE [LARGE SCALE GENOMIC DNA]</scope>
    <source>
        <strain evidence="5 6">DSM 15890</strain>
    </source>
</reference>
<dbReference type="PANTHER" id="PTHR22595:SF79">
    <property type="entry name" value="CHITINASE 12"/>
    <property type="match status" value="1"/>
</dbReference>
<proteinExistence type="predicted"/>
<evidence type="ECO:0000259" key="4">
    <source>
        <dbReference type="Pfam" id="PF00182"/>
    </source>
</evidence>
<dbReference type="GO" id="GO:0004568">
    <property type="term" value="F:chitinase activity"/>
    <property type="evidence" value="ECO:0007669"/>
    <property type="project" value="InterPro"/>
</dbReference>
<feature type="transmembrane region" description="Helical" evidence="3">
    <location>
        <begin position="12"/>
        <end position="34"/>
    </location>
</feature>
<dbReference type="GO" id="GO:0006952">
    <property type="term" value="P:defense response"/>
    <property type="evidence" value="ECO:0007669"/>
    <property type="project" value="UniProtKB-KW"/>
</dbReference>